<reference evidence="1 2" key="1">
    <citation type="submission" date="2021-03" db="EMBL/GenBank/DDBJ databases">
        <authorList>
            <person name="Kanchanasin P."/>
            <person name="Saeng-In P."/>
            <person name="Phongsopitanun W."/>
            <person name="Yuki M."/>
            <person name="Kudo T."/>
            <person name="Ohkuma M."/>
            <person name="Tanasupawat S."/>
        </authorList>
    </citation>
    <scope>NUCLEOTIDE SEQUENCE [LARGE SCALE GENOMIC DNA]</scope>
    <source>
        <strain evidence="1 2">L46</strain>
    </source>
</reference>
<dbReference type="Proteomes" id="UP000666915">
    <property type="component" value="Unassembled WGS sequence"/>
</dbReference>
<proteinExistence type="predicted"/>
<evidence type="ECO:0000313" key="2">
    <source>
        <dbReference type="Proteomes" id="UP000666915"/>
    </source>
</evidence>
<accession>A0ABS3R1P6</accession>
<keyword evidence="2" id="KW-1185">Reference proteome</keyword>
<evidence type="ECO:0000313" key="1">
    <source>
        <dbReference type="EMBL" id="MBO2439524.1"/>
    </source>
</evidence>
<protein>
    <submittedName>
        <fullName evidence="1">Uncharacterized protein</fullName>
    </submittedName>
</protein>
<comment type="caution">
    <text evidence="1">The sequence shown here is derived from an EMBL/GenBank/DDBJ whole genome shotgun (WGS) entry which is preliminary data.</text>
</comment>
<name>A0ABS3R1P6_9ACTN</name>
<sequence>MDVPIHRNEHISAAALRADPRLVRRTGRWLVRHGPDRCSVLIGLALLATDRAEEDIPLVRTIGLLSDTFGALAADALERRRGGTAALLWLAERVGGWGRVYVVEALCRRAGAEVRSWLLRRACDGDFLNGYFAGRVATAAHLHEAITGDAPDDELIDHTGRLLAIMAGCEGMGMTWDGYPPVRHVLAAHAEHLAGQRPSWVRYSHAAHIGDHLAVGDPGRFGLASGQRDDLLARYLDVLRDPAWSAAARAAVDHDAPYFAWFASTIAARLCLPAFADPGGPEDGG</sequence>
<dbReference type="RefSeq" id="WP_208267970.1">
    <property type="nucleotide sequence ID" value="NZ_BAAAGM010000023.1"/>
</dbReference>
<dbReference type="EMBL" id="JAGEOK010000011">
    <property type="protein sequence ID" value="MBO2439524.1"/>
    <property type="molecule type" value="Genomic_DNA"/>
</dbReference>
<organism evidence="1 2">
    <name type="scientific">Actinomadura nitritigenes</name>
    <dbReference type="NCBI Taxonomy" id="134602"/>
    <lineage>
        <taxon>Bacteria</taxon>
        <taxon>Bacillati</taxon>
        <taxon>Actinomycetota</taxon>
        <taxon>Actinomycetes</taxon>
        <taxon>Streptosporangiales</taxon>
        <taxon>Thermomonosporaceae</taxon>
        <taxon>Actinomadura</taxon>
    </lineage>
</organism>
<gene>
    <name evidence="1" type="ORF">J4557_18530</name>
</gene>